<reference evidence="4" key="1">
    <citation type="journal article" date="2019" name="Int. J. Syst. Evol. Microbiol.">
        <title>The Global Catalogue of Microorganisms (GCM) 10K type strain sequencing project: providing services to taxonomists for standard genome sequencing and annotation.</title>
        <authorList>
            <consortium name="The Broad Institute Genomics Platform"/>
            <consortium name="The Broad Institute Genome Sequencing Center for Infectious Disease"/>
            <person name="Wu L."/>
            <person name="Ma J."/>
        </authorList>
    </citation>
    <scope>NUCLEOTIDE SEQUENCE [LARGE SCALE GENOMIC DNA]</scope>
    <source>
        <strain evidence="4">NBRC 110107</strain>
    </source>
</reference>
<evidence type="ECO:0000256" key="2">
    <source>
        <dbReference type="SAM" id="Phobius"/>
    </source>
</evidence>
<keyword evidence="2" id="KW-1133">Transmembrane helix</keyword>
<accession>A0ABQ6BNQ9</accession>
<feature type="transmembrane region" description="Helical" evidence="2">
    <location>
        <begin position="6"/>
        <end position="29"/>
    </location>
</feature>
<gene>
    <name evidence="3" type="ORF">GCM10007859_15330</name>
</gene>
<sequence length="58" mass="6224">MSDDTLPVGLMIIAFLLTFLVPVGGRPMFPADGPLRRRAPPPPTPARGKLSRMARGLP</sequence>
<evidence type="ECO:0000313" key="4">
    <source>
        <dbReference type="Proteomes" id="UP001156921"/>
    </source>
</evidence>
<protein>
    <submittedName>
        <fullName evidence="3">Uncharacterized protein</fullName>
    </submittedName>
</protein>
<keyword evidence="4" id="KW-1185">Reference proteome</keyword>
<name>A0ABQ6BNQ9_9CAUL</name>
<keyword evidence="2" id="KW-0472">Membrane</keyword>
<dbReference type="Proteomes" id="UP001156921">
    <property type="component" value="Unassembled WGS sequence"/>
</dbReference>
<organism evidence="3 4">
    <name type="scientific">Brevundimonas denitrificans</name>
    <dbReference type="NCBI Taxonomy" id="1443434"/>
    <lineage>
        <taxon>Bacteria</taxon>
        <taxon>Pseudomonadati</taxon>
        <taxon>Pseudomonadota</taxon>
        <taxon>Alphaproteobacteria</taxon>
        <taxon>Caulobacterales</taxon>
        <taxon>Caulobacteraceae</taxon>
        <taxon>Brevundimonas</taxon>
    </lineage>
</organism>
<comment type="caution">
    <text evidence="3">The sequence shown here is derived from an EMBL/GenBank/DDBJ whole genome shotgun (WGS) entry which is preliminary data.</text>
</comment>
<evidence type="ECO:0000313" key="3">
    <source>
        <dbReference type="EMBL" id="GLS01518.1"/>
    </source>
</evidence>
<proteinExistence type="predicted"/>
<feature type="region of interest" description="Disordered" evidence="1">
    <location>
        <begin position="30"/>
        <end position="58"/>
    </location>
</feature>
<dbReference type="EMBL" id="BSOY01000028">
    <property type="protein sequence ID" value="GLS01518.1"/>
    <property type="molecule type" value="Genomic_DNA"/>
</dbReference>
<keyword evidence="2" id="KW-0812">Transmembrane</keyword>
<evidence type="ECO:0000256" key="1">
    <source>
        <dbReference type="SAM" id="MobiDB-lite"/>
    </source>
</evidence>